<dbReference type="Proteomes" id="UP000288805">
    <property type="component" value="Unassembled WGS sequence"/>
</dbReference>
<dbReference type="AlphaFoldDB" id="A0A438CKB2"/>
<evidence type="ECO:0000256" key="1">
    <source>
        <dbReference type="SAM" id="MobiDB-lite"/>
    </source>
</evidence>
<dbReference type="Pfam" id="PF08284">
    <property type="entry name" value="RVP_2"/>
    <property type="match status" value="1"/>
</dbReference>
<dbReference type="InterPro" id="IPR021109">
    <property type="entry name" value="Peptidase_aspartic_dom_sf"/>
</dbReference>
<gene>
    <name evidence="2" type="ORF">CK203_093951</name>
</gene>
<accession>A0A438CKB2</accession>
<comment type="caution">
    <text evidence="2">The sequence shown here is derived from an EMBL/GenBank/DDBJ whole genome shotgun (WGS) entry which is preliminary data.</text>
</comment>
<dbReference type="EMBL" id="QGNW01002190">
    <property type="protein sequence ID" value="RVW23654.1"/>
    <property type="molecule type" value="Genomic_DNA"/>
</dbReference>
<feature type="region of interest" description="Disordered" evidence="1">
    <location>
        <begin position="28"/>
        <end position="48"/>
    </location>
</feature>
<feature type="region of interest" description="Disordered" evidence="1">
    <location>
        <begin position="128"/>
        <end position="149"/>
    </location>
</feature>
<feature type="compositionally biased region" description="Basic and acidic residues" evidence="1">
    <location>
        <begin position="128"/>
        <end position="145"/>
    </location>
</feature>
<proteinExistence type="predicted"/>
<protein>
    <submittedName>
        <fullName evidence="2">Uncharacterized protein</fullName>
    </submittedName>
</protein>
<sequence>MTVTPLEWVLGRDRVIFRDFAGLVERQARATGSNGQGQSSSTRGSSFDEFKKLGPPYFSGTSDPTEAKAWIMKIEKFFDVIDCFRSKKPLMQHLLFDEKGGRVCRLEQGNLTWPKVVDRALIAEKDNEELHQYREQQRKRNRNDGAHGNQAQKSLLQVEIRIKENTKFRWDLSYLWQKHGGGHAIRDRACFGCGKQGTYGSGLSKEEMTVDLVLLDLQDFDVILGMDWLASYHASIDCFGKRVTFSIPSQPDFSFEGKHVDKPLRMISSL</sequence>
<dbReference type="Gene3D" id="2.40.70.10">
    <property type="entry name" value="Acid Proteases"/>
    <property type="match status" value="1"/>
</dbReference>
<feature type="compositionally biased region" description="Low complexity" evidence="1">
    <location>
        <begin position="31"/>
        <end position="45"/>
    </location>
</feature>
<evidence type="ECO:0000313" key="2">
    <source>
        <dbReference type="EMBL" id="RVW23654.1"/>
    </source>
</evidence>
<reference evidence="2 3" key="1">
    <citation type="journal article" date="2018" name="PLoS Genet.">
        <title>Population sequencing reveals clonal diversity and ancestral inbreeding in the grapevine cultivar Chardonnay.</title>
        <authorList>
            <person name="Roach M.J."/>
            <person name="Johnson D.L."/>
            <person name="Bohlmann J."/>
            <person name="van Vuuren H.J."/>
            <person name="Jones S.J."/>
            <person name="Pretorius I.S."/>
            <person name="Schmidt S.A."/>
            <person name="Borneman A.R."/>
        </authorList>
    </citation>
    <scope>NUCLEOTIDE SEQUENCE [LARGE SCALE GENOMIC DNA]</scope>
    <source>
        <strain evidence="3">cv. Chardonnay</strain>
        <tissue evidence="2">Leaf</tissue>
    </source>
</reference>
<name>A0A438CKB2_VITVI</name>
<evidence type="ECO:0000313" key="3">
    <source>
        <dbReference type="Proteomes" id="UP000288805"/>
    </source>
</evidence>
<organism evidence="2 3">
    <name type="scientific">Vitis vinifera</name>
    <name type="common">Grape</name>
    <dbReference type="NCBI Taxonomy" id="29760"/>
    <lineage>
        <taxon>Eukaryota</taxon>
        <taxon>Viridiplantae</taxon>
        <taxon>Streptophyta</taxon>
        <taxon>Embryophyta</taxon>
        <taxon>Tracheophyta</taxon>
        <taxon>Spermatophyta</taxon>
        <taxon>Magnoliopsida</taxon>
        <taxon>eudicotyledons</taxon>
        <taxon>Gunneridae</taxon>
        <taxon>Pentapetalae</taxon>
        <taxon>rosids</taxon>
        <taxon>Vitales</taxon>
        <taxon>Vitaceae</taxon>
        <taxon>Viteae</taxon>
        <taxon>Vitis</taxon>
    </lineage>
</organism>